<organism evidence="2 3">
    <name type="scientific">Actinomadura viridis</name>
    <dbReference type="NCBI Taxonomy" id="58110"/>
    <lineage>
        <taxon>Bacteria</taxon>
        <taxon>Bacillati</taxon>
        <taxon>Actinomycetota</taxon>
        <taxon>Actinomycetes</taxon>
        <taxon>Streptosporangiales</taxon>
        <taxon>Thermomonosporaceae</taxon>
        <taxon>Actinomadura</taxon>
    </lineage>
</organism>
<comment type="caution">
    <text evidence="2">The sequence shown here is derived from an EMBL/GenBank/DDBJ whole genome shotgun (WGS) entry which is preliminary data.</text>
</comment>
<accession>A0A931DI42</accession>
<reference evidence="2" key="1">
    <citation type="submission" date="2020-11" db="EMBL/GenBank/DDBJ databases">
        <title>Sequencing the genomes of 1000 actinobacteria strains.</title>
        <authorList>
            <person name="Klenk H.-P."/>
        </authorList>
    </citation>
    <scope>NUCLEOTIDE SEQUENCE</scope>
    <source>
        <strain evidence="2">DSM 43175</strain>
    </source>
</reference>
<evidence type="ECO:0000313" key="3">
    <source>
        <dbReference type="Proteomes" id="UP000614047"/>
    </source>
</evidence>
<keyword evidence="1" id="KW-0812">Transmembrane</keyword>
<keyword evidence="3" id="KW-1185">Reference proteome</keyword>
<keyword evidence="1" id="KW-0472">Membrane</keyword>
<evidence type="ECO:0000256" key="1">
    <source>
        <dbReference type="SAM" id="Phobius"/>
    </source>
</evidence>
<keyword evidence="1" id="KW-1133">Transmembrane helix</keyword>
<feature type="transmembrane region" description="Helical" evidence="1">
    <location>
        <begin position="27"/>
        <end position="46"/>
    </location>
</feature>
<protein>
    <submittedName>
        <fullName evidence="2">Uncharacterized protein</fullName>
    </submittedName>
</protein>
<evidence type="ECO:0000313" key="2">
    <source>
        <dbReference type="EMBL" id="MBG6087360.1"/>
    </source>
</evidence>
<dbReference type="Proteomes" id="UP000614047">
    <property type="component" value="Unassembled WGS sequence"/>
</dbReference>
<gene>
    <name evidence="2" type="ORF">IW256_001473</name>
</gene>
<dbReference type="EMBL" id="JADOUA010000001">
    <property type="protein sequence ID" value="MBG6087360.1"/>
    <property type="molecule type" value="Genomic_DNA"/>
</dbReference>
<name>A0A931DI42_9ACTN</name>
<dbReference type="RefSeq" id="WP_307828773.1">
    <property type="nucleotide sequence ID" value="NZ_BAABES010000006.1"/>
</dbReference>
<dbReference type="AlphaFoldDB" id="A0A931DI42"/>
<proteinExistence type="predicted"/>
<sequence length="177" mass="19220">MALLILVLASAGFVVSGLLSGSGTAGVVFAVLGALGLALFGAGLLGSAGRLLGRRPALELTGEGVVRPARWPMPRRADRMLPWSRVVAMTAVRRGMQGTRRGVQDYLVFLPSDELVEMARTAERPRLIALTLPDVPATREAADWCFAVEPDWDASLKEIVVQARRRHEIPVIDRRKK</sequence>